<sequence>MSSVIDQLKINPFNFSDLVKLSDEKETWRVRTGSYRVKFELFQKGKAVFVFDIKRRTSITY</sequence>
<reference evidence="1 2" key="1">
    <citation type="journal article" date="2016" name="Nat. Commun.">
        <title>Thousands of microbial genomes shed light on interconnected biogeochemical processes in an aquifer system.</title>
        <authorList>
            <person name="Anantharaman K."/>
            <person name="Brown C.T."/>
            <person name="Hug L.A."/>
            <person name="Sharon I."/>
            <person name="Castelle C.J."/>
            <person name="Probst A.J."/>
            <person name="Thomas B.C."/>
            <person name="Singh A."/>
            <person name="Wilkins M.J."/>
            <person name="Karaoz U."/>
            <person name="Brodie E.L."/>
            <person name="Williams K.H."/>
            <person name="Hubbard S.S."/>
            <person name="Banfield J.F."/>
        </authorList>
    </citation>
    <scope>NUCLEOTIDE SEQUENCE [LARGE SCALE GENOMIC DNA]</scope>
</reference>
<dbReference type="AlphaFoldDB" id="A0A1F8F7D5"/>
<accession>A0A1F8F7D5</accession>
<dbReference type="InterPro" id="IPR035093">
    <property type="entry name" value="RelE/ParE_toxin_dom_sf"/>
</dbReference>
<dbReference type="Gene3D" id="3.30.2310.20">
    <property type="entry name" value="RelE-like"/>
    <property type="match status" value="1"/>
</dbReference>
<name>A0A1F8F7D5_9BACT</name>
<organism evidence="1 2">
    <name type="scientific">Candidatus Yanofskybacteria bacterium RIFCSPHIGHO2_02_FULL_41_11</name>
    <dbReference type="NCBI Taxonomy" id="1802675"/>
    <lineage>
        <taxon>Bacteria</taxon>
        <taxon>Candidatus Yanofskyibacteriota</taxon>
    </lineage>
</organism>
<evidence type="ECO:0000313" key="1">
    <source>
        <dbReference type="EMBL" id="OGN09064.1"/>
    </source>
</evidence>
<dbReference type="EMBL" id="MGJP01000045">
    <property type="protein sequence ID" value="OGN09064.1"/>
    <property type="molecule type" value="Genomic_DNA"/>
</dbReference>
<evidence type="ECO:0000313" key="2">
    <source>
        <dbReference type="Proteomes" id="UP000177167"/>
    </source>
</evidence>
<dbReference type="Proteomes" id="UP000177167">
    <property type="component" value="Unassembled WGS sequence"/>
</dbReference>
<dbReference type="SUPFAM" id="SSF143011">
    <property type="entry name" value="RelE-like"/>
    <property type="match status" value="1"/>
</dbReference>
<proteinExistence type="predicted"/>
<protein>
    <submittedName>
        <fullName evidence="1">Uncharacterized protein</fullName>
    </submittedName>
</protein>
<comment type="caution">
    <text evidence="1">The sequence shown here is derived from an EMBL/GenBank/DDBJ whole genome shotgun (WGS) entry which is preliminary data.</text>
</comment>
<gene>
    <name evidence="1" type="ORF">A3J46_06120</name>
</gene>